<evidence type="ECO:0000313" key="2">
    <source>
        <dbReference type="EMBL" id="WAR10658.1"/>
    </source>
</evidence>
<feature type="signal peptide" evidence="1">
    <location>
        <begin position="1"/>
        <end position="22"/>
    </location>
</feature>
<dbReference type="Proteomes" id="UP001164746">
    <property type="component" value="Chromosome 7"/>
</dbReference>
<gene>
    <name evidence="2" type="ORF">MAR_035734</name>
</gene>
<accession>A0ABY7EQ06</accession>
<protein>
    <submittedName>
        <fullName evidence="2">Uncharacterized protein</fullName>
    </submittedName>
</protein>
<reference evidence="2" key="1">
    <citation type="submission" date="2022-11" db="EMBL/GenBank/DDBJ databases">
        <title>Centuries of genome instability and evolution in soft-shell clam transmissible cancer (bioRxiv).</title>
        <authorList>
            <person name="Hart S.F.M."/>
            <person name="Yonemitsu M.A."/>
            <person name="Giersch R.M."/>
            <person name="Beal B.F."/>
            <person name="Arriagada G."/>
            <person name="Davis B.W."/>
            <person name="Ostrander E.A."/>
            <person name="Goff S.P."/>
            <person name="Metzger M.J."/>
        </authorList>
    </citation>
    <scope>NUCLEOTIDE SEQUENCE</scope>
    <source>
        <strain evidence="2">MELC-2E11</strain>
        <tissue evidence="2">Siphon/mantle</tissue>
    </source>
</reference>
<feature type="chain" id="PRO_5045740402" evidence="1">
    <location>
        <begin position="23"/>
        <end position="95"/>
    </location>
</feature>
<organism evidence="2 3">
    <name type="scientific">Mya arenaria</name>
    <name type="common">Soft-shell clam</name>
    <dbReference type="NCBI Taxonomy" id="6604"/>
    <lineage>
        <taxon>Eukaryota</taxon>
        <taxon>Metazoa</taxon>
        <taxon>Spiralia</taxon>
        <taxon>Lophotrochozoa</taxon>
        <taxon>Mollusca</taxon>
        <taxon>Bivalvia</taxon>
        <taxon>Autobranchia</taxon>
        <taxon>Heteroconchia</taxon>
        <taxon>Euheterodonta</taxon>
        <taxon>Imparidentia</taxon>
        <taxon>Neoheterodontei</taxon>
        <taxon>Myida</taxon>
        <taxon>Myoidea</taxon>
        <taxon>Myidae</taxon>
        <taxon>Mya</taxon>
    </lineage>
</organism>
<proteinExistence type="predicted"/>
<sequence length="95" mass="10992">MNCLSYALFFGILISCLEFVYAGDPMLTPTPVFPWGLHVAIQLLLYKWMAGIKLPYFVPCATTDAPIWSNQENFNYVDFKLQAMYEPMYTSFRSE</sequence>
<evidence type="ECO:0000256" key="1">
    <source>
        <dbReference type="SAM" id="SignalP"/>
    </source>
</evidence>
<keyword evidence="3" id="KW-1185">Reference proteome</keyword>
<name>A0ABY7EQ06_MYAAR</name>
<keyword evidence="1" id="KW-0732">Signal</keyword>
<dbReference type="EMBL" id="CP111018">
    <property type="protein sequence ID" value="WAR10658.1"/>
    <property type="molecule type" value="Genomic_DNA"/>
</dbReference>
<evidence type="ECO:0000313" key="3">
    <source>
        <dbReference type="Proteomes" id="UP001164746"/>
    </source>
</evidence>
<feature type="non-terminal residue" evidence="2">
    <location>
        <position position="1"/>
    </location>
</feature>